<sequence>MDHIEFRLELLAPSHHQTRVLFDAVNSNAGKFDVEPYLVADHVWLKAQKLFAKKLGFGHLQFFQLWQVALHEATSNVGVTSGFNSRSYRGDRLLASIAEFGADEAAWMMISEEVLNPDLAHADAFVGFLVAADKAEQSRLARINEGHGEIEKEIVRTPEEAVLTPVVPVSTSLDGVSEIVLFADRSLSPQDVDDLIATPIISAVLGNENDPMVNFTIRHWVDGDEMESFGLRPRRVNINEYNALIESLSRFLDREPEIVR</sequence>
<proteinExistence type="predicted"/>
<dbReference type="AlphaFoldDB" id="A0A7V7VQY6"/>
<dbReference type="Proteomes" id="UP000460650">
    <property type="component" value="Unassembled WGS sequence"/>
</dbReference>
<protein>
    <submittedName>
        <fullName evidence="1">Uncharacterized protein</fullName>
    </submittedName>
</protein>
<organism evidence="1 2">
    <name type="scientific">Brucella tritici</name>
    <dbReference type="NCBI Taxonomy" id="94626"/>
    <lineage>
        <taxon>Bacteria</taxon>
        <taxon>Pseudomonadati</taxon>
        <taxon>Pseudomonadota</taxon>
        <taxon>Alphaproteobacteria</taxon>
        <taxon>Hyphomicrobiales</taxon>
        <taxon>Brucellaceae</taxon>
        <taxon>Brucella/Ochrobactrum group</taxon>
        <taxon>Brucella</taxon>
    </lineage>
</organism>
<name>A0A7V7VQY6_9HYPH</name>
<dbReference type="EMBL" id="WBVY01000007">
    <property type="protein sequence ID" value="KAB2655112.1"/>
    <property type="molecule type" value="Genomic_DNA"/>
</dbReference>
<comment type="caution">
    <text evidence="1">The sequence shown here is derived from an EMBL/GenBank/DDBJ whole genome shotgun (WGS) entry which is preliminary data.</text>
</comment>
<evidence type="ECO:0000313" key="1">
    <source>
        <dbReference type="EMBL" id="KAB2655112.1"/>
    </source>
</evidence>
<evidence type="ECO:0000313" key="2">
    <source>
        <dbReference type="Proteomes" id="UP000460650"/>
    </source>
</evidence>
<gene>
    <name evidence="1" type="ORF">F9K94_21385</name>
</gene>
<accession>A0A7V7VQY6</accession>
<reference evidence="1 2" key="1">
    <citation type="submission" date="2019-09" db="EMBL/GenBank/DDBJ databases">
        <title>Taxonomic organization of the family Brucellaceae based on a phylogenomic approach.</title>
        <authorList>
            <person name="Leclercq S."/>
            <person name="Cloeckaert A."/>
            <person name="Zygmunt M.S."/>
        </authorList>
    </citation>
    <scope>NUCLEOTIDE SEQUENCE [LARGE SCALE GENOMIC DNA]</scope>
    <source>
        <strain evidence="1 2">TA93</strain>
    </source>
</reference>